<accession>A0AAV7WRW9</accession>
<dbReference type="Proteomes" id="UP001066276">
    <property type="component" value="Chromosome 1_1"/>
</dbReference>
<gene>
    <name evidence="1" type="ORF">NDU88_003040</name>
</gene>
<evidence type="ECO:0000313" key="2">
    <source>
        <dbReference type="Proteomes" id="UP001066276"/>
    </source>
</evidence>
<keyword evidence="2" id="KW-1185">Reference proteome</keyword>
<evidence type="ECO:0000313" key="1">
    <source>
        <dbReference type="EMBL" id="KAJ1215431.1"/>
    </source>
</evidence>
<organism evidence="1 2">
    <name type="scientific">Pleurodeles waltl</name>
    <name type="common">Iberian ribbed newt</name>
    <dbReference type="NCBI Taxonomy" id="8319"/>
    <lineage>
        <taxon>Eukaryota</taxon>
        <taxon>Metazoa</taxon>
        <taxon>Chordata</taxon>
        <taxon>Craniata</taxon>
        <taxon>Vertebrata</taxon>
        <taxon>Euteleostomi</taxon>
        <taxon>Amphibia</taxon>
        <taxon>Batrachia</taxon>
        <taxon>Caudata</taxon>
        <taxon>Salamandroidea</taxon>
        <taxon>Salamandridae</taxon>
        <taxon>Pleurodelinae</taxon>
        <taxon>Pleurodeles</taxon>
    </lineage>
</organism>
<proteinExistence type="predicted"/>
<dbReference type="AlphaFoldDB" id="A0AAV7WRW9"/>
<reference evidence="1" key="1">
    <citation type="journal article" date="2022" name="bioRxiv">
        <title>Sequencing and chromosome-scale assembly of the giantPleurodeles waltlgenome.</title>
        <authorList>
            <person name="Brown T."/>
            <person name="Elewa A."/>
            <person name="Iarovenko S."/>
            <person name="Subramanian E."/>
            <person name="Araus A.J."/>
            <person name="Petzold A."/>
            <person name="Susuki M."/>
            <person name="Suzuki K.-i.T."/>
            <person name="Hayashi T."/>
            <person name="Toyoda A."/>
            <person name="Oliveira C."/>
            <person name="Osipova E."/>
            <person name="Leigh N.D."/>
            <person name="Simon A."/>
            <person name="Yun M.H."/>
        </authorList>
    </citation>
    <scope>NUCLEOTIDE SEQUENCE</scope>
    <source>
        <strain evidence="1">20211129_DDA</strain>
        <tissue evidence="1">Liver</tissue>
    </source>
</reference>
<comment type="caution">
    <text evidence="1">The sequence shown here is derived from an EMBL/GenBank/DDBJ whole genome shotgun (WGS) entry which is preliminary data.</text>
</comment>
<name>A0AAV7WRW9_PLEWA</name>
<dbReference type="EMBL" id="JANPWB010000001">
    <property type="protein sequence ID" value="KAJ1215431.1"/>
    <property type="molecule type" value="Genomic_DNA"/>
</dbReference>
<sequence>MVLRPLSQHRSRSFAQLASRLSRSSSVTVLERAGLRQPGHVTSSCSGCAEEAALLLAGNCRETPKLKKGQWTPPGLR</sequence>
<protein>
    <submittedName>
        <fullName evidence="1">Uncharacterized protein</fullName>
    </submittedName>
</protein>